<dbReference type="PANTHER" id="PTHR30330">
    <property type="entry name" value="AGSS FAMILY TRANSPORTER, SODIUM-ALANINE"/>
    <property type="match status" value="1"/>
</dbReference>
<comment type="similarity">
    <text evidence="2 8">Belongs to the alanine or glycine:cation symporter (AGCS) (TC 2.A.25) family.</text>
</comment>
<keyword evidence="8" id="KW-0769">Symport</keyword>
<feature type="signal peptide" evidence="9">
    <location>
        <begin position="1"/>
        <end position="25"/>
    </location>
</feature>
<feature type="transmembrane region" description="Helical" evidence="8">
    <location>
        <begin position="228"/>
        <end position="247"/>
    </location>
</feature>
<dbReference type="KEGG" id="njp:NEJAP_2851"/>
<keyword evidence="9" id="KW-0732">Signal</keyword>
<feature type="transmembrane region" description="Helical" evidence="8">
    <location>
        <begin position="259"/>
        <end position="279"/>
    </location>
</feature>
<keyword evidence="11" id="KW-1185">Reference proteome</keyword>
<gene>
    <name evidence="10" type="ORF">NEJAP_2851</name>
</gene>
<evidence type="ECO:0000256" key="3">
    <source>
        <dbReference type="ARBA" id="ARBA00022448"/>
    </source>
</evidence>
<dbReference type="EMBL" id="AP014546">
    <property type="protein sequence ID" value="BBB30791.1"/>
    <property type="molecule type" value="Genomic_DNA"/>
</dbReference>
<keyword evidence="8" id="KW-0997">Cell inner membrane</keyword>
<evidence type="ECO:0000256" key="5">
    <source>
        <dbReference type="ARBA" id="ARBA00022692"/>
    </source>
</evidence>
<keyword evidence="7 8" id="KW-0472">Membrane</keyword>
<sequence length="517" mass="54634">MQTKKIISCAIISLISFFQSSVALAQSSIDQTVNEAFSWATGWFVNLIFAPLPGTSFPWIVLWLVTGATVFTLYFGFIQFRAIRHSVALVKGDYSDPNDAGEVSHFQALATALSGTVGLGNIAGVAVAVSIGGPGATFWMILAGLMGMASKFTECTLGVKYRNEYADGTVSGGPMYYISKGFKERGVPGGKPLAGLFAIFCILGSLGGGNMFQANQAHAQISSIVGSYPGWITGVIFALIVFAVIVGGIKSIANVTEKIVPFMGLMYVAAALVIILMNADKIGWAFGQIFEGAFTGLGIAGGFVGALIQGFKRAAFSNEAGVGSAAIAHSAVRTKEPITEGLVSLLEPFIDTVVICTMTALVIIITGQLTTDPTSGLYLIGENGRIITADGSSGVALTSAAFSSAFSWFPFVLAIAVVLFAFSTMISWSYYGLKAWTYLFGEGKTTELVFKIIFCIFVVIGAAANLGPVIDFSDAAIFAMAVANIIGLYFLMPVVKKELTSYMSRLKSGEIKKFDNH</sequence>
<feature type="chain" id="PRO_5032601852" evidence="9">
    <location>
        <begin position="26"/>
        <end position="517"/>
    </location>
</feature>
<dbReference type="Pfam" id="PF01235">
    <property type="entry name" value="Na_Ala_symp"/>
    <property type="match status" value="1"/>
</dbReference>
<evidence type="ECO:0000256" key="7">
    <source>
        <dbReference type="ARBA" id="ARBA00023136"/>
    </source>
</evidence>
<keyword evidence="3 8" id="KW-0813">Transport</keyword>
<evidence type="ECO:0000313" key="11">
    <source>
        <dbReference type="Proteomes" id="UP000595332"/>
    </source>
</evidence>
<name>A0A7R6PM99_9GAMM</name>
<feature type="transmembrane region" description="Helical" evidence="8">
    <location>
        <begin position="57"/>
        <end position="77"/>
    </location>
</feature>
<dbReference type="RefSeq" id="WP_201347951.1">
    <property type="nucleotide sequence ID" value="NZ_AP014546.1"/>
</dbReference>
<keyword evidence="5 8" id="KW-0812">Transmembrane</keyword>
<dbReference type="InterPro" id="IPR001463">
    <property type="entry name" value="Na/Ala_symport"/>
</dbReference>
<keyword evidence="6 8" id="KW-1133">Transmembrane helix</keyword>
<dbReference type="PRINTS" id="PR00175">
    <property type="entry name" value="NAALASMPORT"/>
</dbReference>
<dbReference type="GO" id="GO:0005886">
    <property type="term" value="C:plasma membrane"/>
    <property type="evidence" value="ECO:0007669"/>
    <property type="project" value="UniProtKB-SubCell"/>
</dbReference>
<evidence type="ECO:0000313" key="10">
    <source>
        <dbReference type="EMBL" id="BBB30791.1"/>
    </source>
</evidence>
<dbReference type="GO" id="GO:0005283">
    <property type="term" value="F:amino acid:sodium symporter activity"/>
    <property type="evidence" value="ECO:0007669"/>
    <property type="project" value="InterPro"/>
</dbReference>
<dbReference type="NCBIfam" id="TIGR00835">
    <property type="entry name" value="agcS"/>
    <property type="match status" value="1"/>
</dbReference>
<organism evidence="10 11">
    <name type="scientific">Neptunomonas japonica JAMM 1380</name>
    <dbReference type="NCBI Taxonomy" id="1441457"/>
    <lineage>
        <taxon>Bacteria</taxon>
        <taxon>Pseudomonadati</taxon>
        <taxon>Pseudomonadota</taxon>
        <taxon>Gammaproteobacteria</taxon>
        <taxon>Oceanospirillales</taxon>
        <taxon>Oceanospirillaceae</taxon>
        <taxon>Neptunomonas</taxon>
    </lineage>
</organism>
<protein>
    <submittedName>
        <fullName evidence="10">Alanine/glycine:cation symporter, AGCS family</fullName>
    </submittedName>
</protein>
<dbReference type="Proteomes" id="UP000595332">
    <property type="component" value="Chromosome"/>
</dbReference>
<evidence type="ECO:0000256" key="8">
    <source>
        <dbReference type="RuleBase" id="RU363064"/>
    </source>
</evidence>
<feature type="transmembrane region" description="Helical" evidence="8">
    <location>
        <begin position="408"/>
        <end position="428"/>
    </location>
</feature>
<evidence type="ECO:0000256" key="2">
    <source>
        <dbReference type="ARBA" id="ARBA00009261"/>
    </source>
</evidence>
<dbReference type="AlphaFoldDB" id="A0A7R6PM99"/>
<comment type="subcellular location">
    <subcellularLocation>
        <location evidence="8">Cell inner membrane</location>
        <topology evidence="8">Multi-pass membrane protein</topology>
    </subcellularLocation>
    <subcellularLocation>
        <location evidence="1">Cell membrane</location>
        <topology evidence="1">Multi-pass membrane protein</topology>
    </subcellularLocation>
</comment>
<dbReference type="PANTHER" id="PTHR30330:SF3">
    <property type="entry name" value="TRANSCRIPTIONAL REGULATOR, LRP FAMILY"/>
    <property type="match status" value="1"/>
</dbReference>
<feature type="transmembrane region" description="Helical" evidence="8">
    <location>
        <begin position="285"/>
        <end position="308"/>
    </location>
</feature>
<feature type="transmembrane region" description="Helical" evidence="8">
    <location>
        <begin position="476"/>
        <end position="495"/>
    </location>
</feature>
<evidence type="ECO:0000256" key="6">
    <source>
        <dbReference type="ARBA" id="ARBA00022989"/>
    </source>
</evidence>
<evidence type="ECO:0000256" key="4">
    <source>
        <dbReference type="ARBA" id="ARBA00022475"/>
    </source>
</evidence>
<feature type="transmembrane region" description="Helical" evidence="8">
    <location>
        <begin position="448"/>
        <end position="470"/>
    </location>
</feature>
<reference evidence="10 11" key="1">
    <citation type="journal article" date="2008" name="Int. J. Syst. Evol. Microbiol.">
        <title>Neptunomonas japonica sp. nov., an Osedax japonicus symbiont-like bacterium isolated from sediment adjacent to sperm whale carcasses off Kagoshima, Japan.</title>
        <authorList>
            <person name="Miyazaki M."/>
            <person name="Nogi Y."/>
            <person name="Fujiwara Y."/>
            <person name="Kawato M."/>
            <person name="Kubokawa K."/>
            <person name="Horikoshi K."/>
        </authorList>
    </citation>
    <scope>NUCLEOTIDE SEQUENCE [LARGE SCALE GENOMIC DNA]</scope>
    <source>
        <strain evidence="10 11">JAMM 1380</strain>
    </source>
</reference>
<keyword evidence="4" id="KW-1003">Cell membrane</keyword>
<evidence type="ECO:0000256" key="9">
    <source>
        <dbReference type="SAM" id="SignalP"/>
    </source>
</evidence>
<dbReference type="Gene3D" id="1.20.1740.10">
    <property type="entry name" value="Amino acid/polyamine transporter I"/>
    <property type="match status" value="1"/>
</dbReference>
<accession>A0A7R6PM99</accession>
<evidence type="ECO:0000256" key="1">
    <source>
        <dbReference type="ARBA" id="ARBA00004651"/>
    </source>
</evidence>
<proteinExistence type="inferred from homology"/>
<feature type="transmembrane region" description="Helical" evidence="8">
    <location>
        <begin position="193"/>
        <end position="212"/>
    </location>
</feature>